<accession>B4VWL7</accession>
<dbReference type="HOGENOM" id="CLU_3166756_0_0_3"/>
<dbReference type="AlphaFoldDB" id="B4VWL7"/>
<name>B4VWL7_9CYAN</name>
<keyword evidence="2" id="KW-1185">Reference proteome</keyword>
<sequence length="47" mass="5277">MLVTVLLLFVVRSHPLPYLSRSGVTAVDAFAMKTRSHLLMSVFCQLK</sequence>
<protein>
    <submittedName>
        <fullName evidence="1">Uncharacterized protein</fullName>
    </submittedName>
</protein>
<organism evidence="1 2">
    <name type="scientific">Coleofasciculus chthonoplastes PCC 7420</name>
    <dbReference type="NCBI Taxonomy" id="118168"/>
    <lineage>
        <taxon>Bacteria</taxon>
        <taxon>Bacillati</taxon>
        <taxon>Cyanobacteriota</taxon>
        <taxon>Cyanophyceae</taxon>
        <taxon>Coleofasciculales</taxon>
        <taxon>Coleofasciculaceae</taxon>
        <taxon>Coleofasciculus</taxon>
    </lineage>
</organism>
<gene>
    <name evidence="1" type="ORF">MC7420_6832</name>
</gene>
<dbReference type="Proteomes" id="UP000003835">
    <property type="component" value="Unassembled WGS sequence"/>
</dbReference>
<dbReference type="EMBL" id="DS989856">
    <property type="protein sequence ID" value="EDX73784.1"/>
    <property type="molecule type" value="Genomic_DNA"/>
</dbReference>
<evidence type="ECO:0000313" key="1">
    <source>
        <dbReference type="EMBL" id="EDX73784.1"/>
    </source>
</evidence>
<evidence type="ECO:0000313" key="2">
    <source>
        <dbReference type="Proteomes" id="UP000003835"/>
    </source>
</evidence>
<proteinExistence type="predicted"/>
<reference evidence="1 2" key="1">
    <citation type="submission" date="2008-07" db="EMBL/GenBank/DDBJ databases">
        <authorList>
            <person name="Tandeau de Marsac N."/>
            <person name="Ferriera S."/>
            <person name="Johnson J."/>
            <person name="Kravitz S."/>
            <person name="Beeson K."/>
            <person name="Sutton G."/>
            <person name="Rogers Y.-H."/>
            <person name="Friedman R."/>
            <person name="Frazier M."/>
            <person name="Venter J.C."/>
        </authorList>
    </citation>
    <scope>NUCLEOTIDE SEQUENCE [LARGE SCALE GENOMIC DNA]</scope>
    <source>
        <strain evidence="1 2">PCC 7420</strain>
    </source>
</reference>